<name>A0ABY3T3F3_9GAMM</name>
<reference evidence="2" key="1">
    <citation type="journal article" date="2022" name="Microorganisms">
        <title>Two New Species of Filamentous Sulfur Bacteria of the Genus Thiothrix, Thiothrix winogradskyi sp. nov. and 'Candidatus Thiothrix sulfatifontis' sp. nov.</title>
        <authorList>
            <person name="Ravin N.V."/>
            <person name="Rossetti S."/>
            <person name="Beletsky A.V."/>
            <person name="Kadnikov V.V."/>
            <person name="Rudenko T.S."/>
            <person name="Smolyakov D.D."/>
            <person name="Moskvitina M.I."/>
            <person name="Gureeva M.V."/>
            <person name="Mardanov A.V."/>
            <person name="Grabovich M.Y."/>
        </authorList>
    </citation>
    <scope>NUCLEOTIDE SEQUENCE</scope>
    <source>
        <strain evidence="2">CT3</strain>
    </source>
</reference>
<keyword evidence="3" id="KW-1185">Reference proteome</keyword>
<protein>
    <submittedName>
        <fullName evidence="2">DNA binding domain-containing protein</fullName>
    </submittedName>
</protein>
<dbReference type="Pfam" id="PF04326">
    <property type="entry name" value="SLFN_AlbA_2"/>
    <property type="match status" value="1"/>
</dbReference>
<dbReference type="InterPro" id="IPR038461">
    <property type="entry name" value="Schlafen_AlbA_2_dom_sf"/>
</dbReference>
<dbReference type="InterPro" id="IPR036388">
    <property type="entry name" value="WH-like_DNA-bd_sf"/>
</dbReference>
<sequence>MKCDNILEFLQQGESITVEFKASFDRNSIESLVAFANTQGGQVLVGVTDKADICGVSLGKETLNEWLGQIKSATSPSIIPDIEAVDIGGKTIVCIHIAEYPVKPVNTRGRYYKRIASANHQLSLNEINDLYMQSLQLSWDSHPVNDASLADISIPKIEVFIEQVNIGGRFHLDPSPLHALEKLKFISGQQPRWAALLLFATNPIRHHIHIGRFKTASMIIDDRQITDTLFEAVEQAMKFMVSHIPVAFAFDGSLQRKERFAYPLSALREVLLNAVVHRDYNNPSDIQIKIFDDRITIFSPGRFYGLSVADIQTDHYPSQLRNKLVAEAFYLTRNIEKYGSGFIRIREALRDYPELAFSVQEIGNGVLVSFIRHADTTPASIDKPEGVNEGVNEGVTRLYQYIAQHPGQRLPELSKQLHIPAKTLERWLKQLKQTHLIHFQGAPKTGGYYQQNSP</sequence>
<dbReference type="Proteomes" id="UP001054801">
    <property type="component" value="Chromosome"/>
</dbReference>
<dbReference type="InterPro" id="IPR007421">
    <property type="entry name" value="Schlafen_AlbA_2_dom"/>
</dbReference>
<dbReference type="Pfam" id="PF13749">
    <property type="entry name" value="HATPase_c_4"/>
    <property type="match status" value="1"/>
</dbReference>
<gene>
    <name evidence="2" type="ORF">L2Y54_07065</name>
</gene>
<evidence type="ECO:0000313" key="2">
    <source>
        <dbReference type="EMBL" id="UJS25797.1"/>
    </source>
</evidence>
<feature type="domain" description="Schlafen AlbA-2" evidence="1">
    <location>
        <begin position="14"/>
        <end position="122"/>
    </location>
</feature>
<dbReference type="RefSeq" id="WP_236501125.1">
    <property type="nucleotide sequence ID" value="NZ_CP091244.1"/>
</dbReference>
<accession>A0ABY3T3F3</accession>
<dbReference type="Gene3D" id="3.30.565.60">
    <property type="match status" value="1"/>
</dbReference>
<dbReference type="InterPro" id="IPR038475">
    <property type="entry name" value="RecG_C_sf"/>
</dbReference>
<dbReference type="Gene3D" id="3.30.950.30">
    <property type="entry name" value="Schlafen, AAA domain"/>
    <property type="match status" value="1"/>
</dbReference>
<proteinExistence type="predicted"/>
<organism evidence="2 3">
    <name type="scientific">Thiothrix winogradskyi</name>
    <dbReference type="NCBI Taxonomy" id="96472"/>
    <lineage>
        <taxon>Bacteria</taxon>
        <taxon>Pseudomonadati</taxon>
        <taxon>Pseudomonadota</taxon>
        <taxon>Gammaproteobacteria</taxon>
        <taxon>Thiotrichales</taxon>
        <taxon>Thiotrichaceae</taxon>
        <taxon>Thiothrix</taxon>
    </lineage>
</organism>
<dbReference type="PANTHER" id="PTHR30595">
    <property type="entry name" value="GLPR-RELATED TRANSCRIPTIONAL REPRESSOR"/>
    <property type="match status" value="1"/>
</dbReference>
<dbReference type="Gene3D" id="1.10.10.10">
    <property type="entry name" value="Winged helix-like DNA-binding domain superfamily/Winged helix DNA-binding domain"/>
    <property type="match status" value="1"/>
</dbReference>
<dbReference type="EMBL" id="CP091244">
    <property type="protein sequence ID" value="UJS25797.1"/>
    <property type="molecule type" value="Genomic_DNA"/>
</dbReference>
<evidence type="ECO:0000259" key="1">
    <source>
        <dbReference type="Pfam" id="PF04326"/>
    </source>
</evidence>
<dbReference type="PANTHER" id="PTHR30595:SF6">
    <property type="entry name" value="SCHLAFEN ALBA-2 DOMAIN-CONTAINING PROTEIN"/>
    <property type="match status" value="1"/>
</dbReference>
<evidence type="ECO:0000313" key="3">
    <source>
        <dbReference type="Proteomes" id="UP001054801"/>
    </source>
</evidence>